<dbReference type="EMBL" id="RBXL01000001">
    <property type="protein sequence ID" value="RKT45538.1"/>
    <property type="molecule type" value="Genomic_DNA"/>
</dbReference>
<gene>
    <name evidence="2" type="ORF">BDD21_2999</name>
</gene>
<comment type="caution">
    <text evidence="2">The sequence shown here is derived from an EMBL/GenBank/DDBJ whole genome shotgun (WGS) entry which is preliminary data.</text>
</comment>
<dbReference type="Proteomes" id="UP000274556">
    <property type="component" value="Unassembled WGS sequence"/>
</dbReference>
<proteinExistence type="predicted"/>
<dbReference type="AlphaFoldDB" id="A0A495VCK1"/>
<reference evidence="2 3" key="1">
    <citation type="submission" date="2018-10" db="EMBL/GenBank/DDBJ databases">
        <title>Genomic Encyclopedia of Archaeal and Bacterial Type Strains, Phase II (KMG-II): from individual species to whole genera.</title>
        <authorList>
            <person name="Goeker M."/>
        </authorList>
    </citation>
    <scope>NUCLEOTIDE SEQUENCE [LARGE SCALE GENOMIC DNA]</scope>
    <source>
        <strain evidence="2 3">DSM 235</strain>
    </source>
</reference>
<feature type="compositionally biased region" description="Polar residues" evidence="1">
    <location>
        <begin position="13"/>
        <end position="27"/>
    </location>
</feature>
<sequence>MTGSIPHSIGKSCCTTSMTPGASSLPSAVNRDTRTPSTRPAARDQSNQGMPTSGWYEYYVVDPDTRARSLALAVYKPCDAFPEHAVHECALLREQIARNHGRLPVEWLDDLLREQLGTLYGLLPRGFSVAAFLFLILRAQEDAPEGERFRAPAPEEPLRRAVAEAMDAHGFQPCRHVDPILDQVLFYVATGRFVRPWSHFARTWSVLKWLQYLTQQTLRNEMGLTVGRLKAPRPVSLVARFFIHCDPVDPFSITRLSIKLCDPDPRSLLDDPEDIHSGYRD</sequence>
<accession>A0A495VCK1</accession>
<evidence type="ECO:0000256" key="1">
    <source>
        <dbReference type="SAM" id="MobiDB-lite"/>
    </source>
</evidence>
<protein>
    <submittedName>
        <fullName evidence="2">Uncharacterized protein</fullName>
    </submittedName>
</protein>
<name>A0A495VCK1_9GAMM</name>
<evidence type="ECO:0000313" key="3">
    <source>
        <dbReference type="Proteomes" id="UP000274556"/>
    </source>
</evidence>
<feature type="region of interest" description="Disordered" evidence="1">
    <location>
        <begin position="1"/>
        <end position="49"/>
    </location>
</feature>
<keyword evidence="3" id="KW-1185">Reference proteome</keyword>
<organism evidence="2 3">
    <name type="scientific">Thiocapsa rosea</name>
    <dbReference type="NCBI Taxonomy" id="69360"/>
    <lineage>
        <taxon>Bacteria</taxon>
        <taxon>Pseudomonadati</taxon>
        <taxon>Pseudomonadota</taxon>
        <taxon>Gammaproteobacteria</taxon>
        <taxon>Chromatiales</taxon>
        <taxon>Chromatiaceae</taxon>
        <taxon>Thiocapsa</taxon>
    </lineage>
</organism>
<evidence type="ECO:0000313" key="2">
    <source>
        <dbReference type="EMBL" id="RKT45538.1"/>
    </source>
</evidence>